<reference evidence="3" key="2">
    <citation type="submission" date="2020-09" db="EMBL/GenBank/DDBJ databases">
        <authorList>
            <person name="Sun Q."/>
            <person name="Sedlacek I."/>
        </authorList>
    </citation>
    <scope>NUCLEOTIDE SEQUENCE</scope>
    <source>
        <strain evidence="3">CCM 7905</strain>
    </source>
</reference>
<dbReference type="RefSeq" id="WP_188546586.1">
    <property type="nucleotide sequence ID" value="NZ_BMCU01000004.1"/>
</dbReference>
<dbReference type="GO" id="GO:0005829">
    <property type="term" value="C:cytosol"/>
    <property type="evidence" value="ECO:0007669"/>
    <property type="project" value="TreeGrafter"/>
</dbReference>
<evidence type="ECO:0000313" key="4">
    <source>
        <dbReference type="Proteomes" id="UP000654257"/>
    </source>
</evidence>
<keyword evidence="4" id="KW-1185">Reference proteome</keyword>
<dbReference type="PANTHER" id="PTHR23416">
    <property type="entry name" value="SIALIC ACID SYNTHASE-RELATED"/>
    <property type="match status" value="1"/>
</dbReference>
<keyword evidence="2" id="KW-0808">Transferase</keyword>
<dbReference type="EMBL" id="BMCU01000004">
    <property type="protein sequence ID" value="GGG21724.1"/>
    <property type="molecule type" value="Genomic_DNA"/>
</dbReference>
<reference evidence="3" key="1">
    <citation type="journal article" date="2014" name="Int. J. Syst. Evol. Microbiol.">
        <title>Complete genome sequence of Corynebacterium casei LMG S-19264T (=DSM 44701T), isolated from a smear-ripened cheese.</title>
        <authorList>
            <consortium name="US DOE Joint Genome Institute (JGI-PGF)"/>
            <person name="Walter F."/>
            <person name="Albersmeier A."/>
            <person name="Kalinowski J."/>
            <person name="Ruckert C."/>
        </authorList>
    </citation>
    <scope>NUCLEOTIDE SEQUENCE</scope>
    <source>
        <strain evidence="3">CCM 7905</strain>
    </source>
</reference>
<accession>A0A917LGM6</accession>
<evidence type="ECO:0000256" key="2">
    <source>
        <dbReference type="ARBA" id="ARBA00022679"/>
    </source>
</evidence>
<sequence>MPDSRRRSPKDFAVDTRIELANVLLRVPSAWFRNKLARSLLRWDIGTDVVVGRHTRVLDLGGLKTGSVVNIGHHAHLDARGGIEIGDKVDMAPYVSIFTVGHDPDSPTFAGTSKKTVIGNRVWLATGSSVAPGSVLEDGVVLGAKSVAHGRLEANGVYAGNPAKLLRYRADGAQEGLKPYRRFWI</sequence>
<proteinExistence type="inferred from homology"/>
<evidence type="ECO:0008006" key="5">
    <source>
        <dbReference type="Google" id="ProtNLM"/>
    </source>
</evidence>
<dbReference type="AlphaFoldDB" id="A0A917LGM6"/>
<dbReference type="CDD" id="cd04647">
    <property type="entry name" value="LbH_MAT_like"/>
    <property type="match status" value="1"/>
</dbReference>
<dbReference type="Gene3D" id="2.160.10.10">
    <property type="entry name" value="Hexapeptide repeat proteins"/>
    <property type="match status" value="1"/>
</dbReference>
<evidence type="ECO:0000256" key="1">
    <source>
        <dbReference type="ARBA" id="ARBA00007274"/>
    </source>
</evidence>
<dbReference type="Proteomes" id="UP000654257">
    <property type="component" value="Unassembled WGS sequence"/>
</dbReference>
<dbReference type="PANTHER" id="PTHR23416:SF23">
    <property type="entry name" value="ACETYLTRANSFERASE C18B11.09C-RELATED"/>
    <property type="match status" value="1"/>
</dbReference>
<comment type="similarity">
    <text evidence="1">Belongs to the transferase hexapeptide repeat family.</text>
</comment>
<organism evidence="3 4">
    <name type="scientific">Rhodococcoides trifolii</name>
    <dbReference type="NCBI Taxonomy" id="908250"/>
    <lineage>
        <taxon>Bacteria</taxon>
        <taxon>Bacillati</taxon>
        <taxon>Actinomycetota</taxon>
        <taxon>Actinomycetes</taxon>
        <taxon>Mycobacteriales</taxon>
        <taxon>Nocardiaceae</taxon>
        <taxon>Rhodococcoides</taxon>
    </lineage>
</organism>
<dbReference type="GO" id="GO:0008374">
    <property type="term" value="F:O-acyltransferase activity"/>
    <property type="evidence" value="ECO:0007669"/>
    <property type="project" value="TreeGrafter"/>
</dbReference>
<comment type="caution">
    <text evidence="3">The sequence shown here is derived from an EMBL/GenBank/DDBJ whole genome shotgun (WGS) entry which is preliminary data.</text>
</comment>
<protein>
    <recommendedName>
        <fullName evidence="5">Acyltransferase</fullName>
    </recommendedName>
</protein>
<dbReference type="InterPro" id="IPR051159">
    <property type="entry name" value="Hexapeptide_acetyltransf"/>
</dbReference>
<dbReference type="SUPFAM" id="SSF51161">
    <property type="entry name" value="Trimeric LpxA-like enzymes"/>
    <property type="match status" value="1"/>
</dbReference>
<dbReference type="InterPro" id="IPR011004">
    <property type="entry name" value="Trimer_LpxA-like_sf"/>
</dbReference>
<name>A0A917LGM6_9NOCA</name>
<gene>
    <name evidence="3" type="ORF">GCM10007304_39430</name>
</gene>
<evidence type="ECO:0000313" key="3">
    <source>
        <dbReference type="EMBL" id="GGG21724.1"/>
    </source>
</evidence>